<dbReference type="EMBL" id="JAKEVZ010000002">
    <property type="protein sequence ID" value="MCF1750103.1"/>
    <property type="molecule type" value="Genomic_DNA"/>
</dbReference>
<dbReference type="RefSeq" id="WP_234860231.1">
    <property type="nucleotide sequence ID" value="NZ_JAKEVZ010000002.1"/>
</dbReference>
<evidence type="ECO:0000313" key="2">
    <source>
        <dbReference type="Proteomes" id="UP001201449"/>
    </source>
</evidence>
<name>A0ABS9BPX7_9BACT</name>
<proteinExistence type="predicted"/>
<dbReference type="Proteomes" id="UP001201449">
    <property type="component" value="Unassembled WGS sequence"/>
</dbReference>
<accession>A0ABS9BPX7</accession>
<gene>
    <name evidence="1" type="ORF">L0U89_03400</name>
</gene>
<protein>
    <submittedName>
        <fullName evidence="1">Uncharacterized protein</fullName>
    </submittedName>
</protein>
<keyword evidence="2" id="KW-1185">Reference proteome</keyword>
<comment type="caution">
    <text evidence="1">The sequence shown here is derived from an EMBL/GenBank/DDBJ whole genome shotgun (WGS) entry which is preliminary data.</text>
</comment>
<organism evidence="1 2">
    <name type="scientific">Mariniradius sediminis</name>
    <dbReference type="NCBI Taxonomy" id="2909237"/>
    <lineage>
        <taxon>Bacteria</taxon>
        <taxon>Pseudomonadati</taxon>
        <taxon>Bacteroidota</taxon>
        <taxon>Cytophagia</taxon>
        <taxon>Cytophagales</taxon>
        <taxon>Cyclobacteriaceae</taxon>
        <taxon>Mariniradius</taxon>
    </lineage>
</organism>
<reference evidence="1 2" key="1">
    <citation type="submission" date="2022-01" db="EMBL/GenBank/DDBJ databases">
        <title>Mariniradius saccharolyticus sp. nov., isolated from sediment of a river.</title>
        <authorList>
            <person name="Liu H."/>
        </authorList>
    </citation>
    <scope>NUCLEOTIDE SEQUENCE [LARGE SCALE GENOMIC DNA]</scope>
    <source>
        <strain evidence="1 2">RY-2</strain>
    </source>
</reference>
<evidence type="ECO:0000313" key="1">
    <source>
        <dbReference type="EMBL" id="MCF1750103.1"/>
    </source>
</evidence>
<sequence length="98" mass="11486">MEKSTMTQQTEEVLDLINGTFDSEDAKEILRNLFEYKINYHKLRNFNSQIRFGEQDDHSLERALELKQALGQMIEFFGKEQSKAYRITAKVVIEPIAD</sequence>